<evidence type="ECO:0000313" key="2">
    <source>
        <dbReference type="EMBL" id="TWX52975.1"/>
    </source>
</evidence>
<evidence type="ECO:0000313" key="4">
    <source>
        <dbReference type="Proteomes" id="UP000321525"/>
    </source>
</evidence>
<gene>
    <name evidence="2" type="ORF">ESZ26_18980</name>
    <name evidence="3" type="ORF">ESZ27_18980</name>
</gene>
<sequence>MDVAQKINVFHSLDSKSTCIPMIKSCSFGIAILTLISLIAGLFFQDLNSETSIGFVIDFSLYAFLLFAVFKWHSRIAASCLLLLSTYSVYLTFMVLAGVEIGGSNLLISLASFWLSLRCTEATVKLNIFNKKNT</sequence>
<evidence type="ECO:0000313" key="5">
    <source>
        <dbReference type="Proteomes" id="UP000321917"/>
    </source>
</evidence>
<protein>
    <submittedName>
        <fullName evidence="3">Uncharacterized protein</fullName>
    </submittedName>
</protein>
<dbReference type="EMBL" id="VOLR01000072">
    <property type="protein sequence ID" value="TWX52975.1"/>
    <property type="molecule type" value="Genomic_DNA"/>
</dbReference>
<feature type="transmembrane region" description="Helical" evidence="1">
    <location>
        <begin position="51"/>
        <end position="70"/>
    </location>
</feature>
<keyword evidence="1" id="KW-0472">Membrane</keyword>
<evidence type="ECO:0000256" key="1">
    <source>
        <dbReference type="SAM" id="Phobius"/>
    </source>
</evidence>
<feature type="transmembrane region" description="Helical" evidence="1">
    <location>
        <begin position="76"/>
        <end position="99"/>
    </location>
</feature>
<name>A0A5C6Q1Y2_9GAMM</name>
<evidence type="ECO:0000313" key="3">
    <source>
        <dbReference type="EMBL" id="TWX62029.1"/>
    </source>
</evidence>
<proteinExistence type="predicted"/>
<dbReference type="Proteomes" id="UP000321917">
    <property type="component" value="Unassembled WGS sequence"/>
</dbReference>
<dbReference type="AlphaFoldDB" id="A0A5C6Q1Y2"/>
<keyword evidence="1" id="KW-1133">Transmembrane helix</keyword>
<keyword evidence="4" id="KW-1185">Reference proteome</keyword>
<reference evidence="3 5" key="1">
    <citation type="submission" date="2019-07" db="EMBL/GenBank/DDBJ databases">
        <title>Genomes of sea-ice associated Colwellia species.</title>
        <authorList>
            <person name="Bowman J.P."/>
        </authorList>
    </citation>
    <scope>NUCLEOTIDE SEQUENCE [LARGE SCALE GENOMIC DNA]</scope>
    <source>
        <strain evidence="2 4">ACAM 607</strain>
        <strain evidence="3 5">IC036</strain>
    </source>
</reference>
<dbReference type="Proteomes" id="UP000321525">
    <property type="component" value="Unassembled WGS sequence"/>
</dbReference>
<dbReference type="RefSeq" id="WP_146801370.1">
    <property type="nucleotide sequence ID" value="NZ_VOLP01000069.1"/>
</dbReference>
<organism evidence="3 5">
    <name type="scientific">Colwellia hornerae</name>
    <dbReference type="NCBI Taxonomy" id="89402"/>
    <lineage>
        <taxon>Bacteria</taxon>
        <taxon>Pseudomonadati</taxon>
        <taxon>Pseudomonadota</taxon>
        <taxon>Gammaproteobacteria</taxon>
        <taxon>Alteromonadales</taxon>
        <taxon>Colwelliaceae</taxon>
        <taxon>Colwellia</taxon>
    </lineage>
</organism>
<comment type="caution">
    <text evidence="3">The sequence shown here is derived from an EMBL/GenBank/DDBJ whole genome shotgun (WGS) entry which is preliminary data.</text>
</comment>
<keyword evidence="1" id="KW-0812">Transmembrane</keyword>
<accession>A0A5C6Q1Y2</accession>
<dbReference type="EMBL" id="VOLQ01000097">
    <property type="protein sequence ID" value="TWX62029.1"/>
    <property type="molecule type" value="Genomic_DNA"/>
</dbReference>
<feature type="transmembrane region" description="Helical" evidence="1">
    <location>
        <begin position="22"/>
        <end position="44"/>
    </location>
</feature>